<keyword evidence="2" id="KW-1185">Reference proteome</keyword>
<dbReference type="Proteomes" id="UP000015103">
    <property type="component" value="Unassembled WGS sequence"/>
</dbReference>
<dbReference type="InParanoid" id="T1HLK3"/>
<protein>
    <submittedName>
        <fullName evidence="1">Uncharacterized protein</fullName>
    </submittedName>
</protein>
<proteinExistence type="predicted"/>
<dbReference type="AlphaFoldDB" id="T1HLK3"/>
<evidence type="ECO:0000313" key="2">
    <source>
        <dbReference type="Proteomes" id="UP000015103"/>
    </source>
</evidence>
<dbReference type="EnsemblMetazoa" id="RPRC004927-RA">
    <property type="protein sequence ID" value="RPRC004927-PA"/>
    <property type="gene ID" value="RPRC004927"/>
</dbReference>
<name>T1HLK3_RHOPR</name>
<dbReference type="EMBL" id="ACPB03014055">
    <property type="status" value="NOT_ANNOTATED_CDS"/>
    <property type="molecule type" value="Genomic_DNA"/>
</dbReference>
<accession>T1HLK3</accession>
<evidence type="ECO:0000313" key="1">
    <source>
        <dbReference type="EnsemblMetazoa" id="RPRC004927-PA"/>
    </source>
</evidence>
<reference evidence="1" key="1">
    <citation type="submission" date="2015-05" db="UniProtKB">
        <authorList>
            <consortium name="EnsemblMetazoa"/>
        </authorList>
    </citation>
    <scope>IDENTIFICATION</scope>
</reference>
<organism evidence="1 2">
    <name type="scientific">Rhodnius prolixus</name>
    <name type="common">Triatomid bug</name>
    <dbReference type="NCBI Taxonomy" id="13249"/>
    <lineage>
        <taxon>Eukaryota</taxon>
        <taxon>Metazoa</taxon>
        <taxon>Ecdysozoa</taxon>
        <taxon>Arthropoda</taxon>
        <taxon>Hexapoda</taxon>
        <taxon>Insecta</taxon>
        <taxon>Pterygota</taxon>
        <taxon>Neoptera</taxon>
        <taxon>Paraneoptera</taxon>
        <taxon>Hemiptera</taxon>
        <taxon>Heteroptera</taxon>
        <taxon>Panheteroptera</taxon>
        <taxon>Cimicomorpha</taxon>
        <taxon>Reduviidae</taxon>
        <taxon>Triatominae</taxon>
        <taxon>Rhodnius</taxon>
    </lineage>
</organism>
<sequence>MSNAASVAHTTNDTSVYAISDSGEEAAKEMVSLMESLVREGCKDNLKITFNLPPKLTKRINNQKMKIHIPFYHAEKLMEKIASYKIIRISNAPLNSHSDELVSIDYINEKTIKSVATNNKEIESIYIDFKNSQEEYNLVNYCLFMGNQLDNLALCLKKMTDLVETNKEFITENEVNTTIYCTKSKTNDAIKENYFTKKLEKSKTYFSKNDDYTTMLQELNEDFKSIVPILENSRECAVELQKLVVKCKTIVNRVGTKLISNETVTIGLQTDEIKSNLLDSVLQVQQHSVDKLSIKQSFEKNNFEEKKIIDETKENIVNTDKGEVYVQSEAAYVLLPKEYTIQKTGKKVGEEFDLYVLQKSHNQNKENLAYETERIVENHDRDSTSMKPLLSQPMVSDEEEDKVSEVSNLTNSVEEIIERNILTVMQDKPSIANDDNISGADLLSLAAGKSNIDNFTLPLTSNIPYTLKDCYKHLKKMENISNNSTEFLGNYAYITQLIGERKKKEFIAHSIKLECNQETEQNIGTDVSNQQNETTIIPLQGNAVSKANDETDKTITTSEVSMDEAYVKEGAKVKRKRKWKLCRVS</sequence>
<dbReference type="HOGENOM" id="CLU_466405_0_0_1"/>
<dbReference type="VEuPathDB" id="VectorBase:RPRC004927"/>